<protein>
    <recommendedName>
        <fullName evidence="6">NlpC/P60 domain-containing protein</fullName>
    </recommendedName>
</protein>
<comment type="caution">
    <text evidence="7">The sequence shown here is derived from an EMBL/GenBank/DDBJ whole genome shotgun (WGS) entry which is preliminary data.</text>
</comment>
<dbReference type="PROSITE" id="PS51935">
    <property type="entry name" value="NLPC_P60"/>
    <property type="match status" value="1"/>
</dbReference>
<reference evidence="7 8" key="1">
    <citation type="submission" date="2016-10" db="EMBL/GenBank/DDBJ databases">
        <title>Paenibacillus species isolates.</title>
        <authorList>
            <person name="Beno S.M."/>
        </authorList>
    </citation>
    <scope>NUCLEOTIDE SEQUENCE [LARGE SCALE GENOMIC DNA]</scope>
    <source>
        <strain evidence="7 8">FSL H7-0710</strain>
    </source>
</reference>
<proteinExistence type="inferred from homology"/>
<dbReference type="Gene3D" id="3.90.1720.10">
    <property type="entry name" value="endopeptidase domain like (from Nostoc punctiforme)"/>
    <property type="match status" value="1"/>
</dbReference>
<keyword evidence="5" id="KW-0812">Transmembrane</keyword>
<dbReference type="Pfam" id="PF00877">
    <property type="entry name" value="NLPC_P60"/>
    <property type="match status" value="1"/>
</dbReference>
<dbReference type="EMBL" id="MPTC01000037">
    <property type="protein sequence ID" value="OMD35656.1"/>
    <property type="molecule type" value="Genomic_DNA"/>
</dbReference>
<name>A0A1R0XKP0_9BACL</name>
<dbReference type="Proteomes" id="UP000187439">
    <property type="component" value="Unassembled WGS sequence"/>
</dbReference>
<evidence type="ECO:0000256" key="1">
    <source>
        <dbReference type="ARBA" id="ARBA00007074"/>
    </source>
</evidence>
<dbReference type="InterPro" id="IPR000064">
    <property type="entry name" value="NLP_P60_dom"/>
</dbReference>
<gene>
    <name evidence="7" type="ORF">BSK52_26515</name>
</gene>
<accession>A0A1R0XKP0</accession>
<comment type="similarity">
    <text evidence="1">Belongs to the peptidase C40 family.</text>
</comment>
<dbReference type="GO" id="GO:0006508">
    <property type="term" value="P:proteolysis"/>
    <property type="evidence" value="ECO:0007669"/>
    <property type="project" value="UniProtKB-KW"/>
</dbReference>
<keyword evidence="5" id="KW-1133">Transmembrane helix</keyword>
<evidence type="ECO:0000259" key="6">
    <source>
        <dbReference type="PROSITE" id="PS51935"/>
    </source>
</evidence>
<dbReference type="RefSeq" id="WP_076121271.1">
    <property type="nucleotide sequence ID" value="NZ_MPTC01000037.1"/>
</dbReference>
<evidence type="ECO:0000313" key="8">
    <source>
        <dbReference type="Proteomes" id="UP000187439"/>
    </source>
</evidence>
<keyword evidence="4" id="KW-0788">Thiol protease</keyword>
<organism evidence="7 8">
    <name type="scientific">Paenibacillus odorifer</name>
    <dbReference type="NCBI Taxonomy" id="189426"/>
    <lineage>
        <taxon>Bacteria</taxon>
        <taxon>Bacillati</taxon>
        <taxon>Bacillota</taxon>
        <taxon>Bacilli</taxon>
        <taxon>Bacillales</taxon>
        <taxon>Paenibacillaceae</taxon>
        <taxon>Paenibacillus</taxon>
    </lineage>
</organism>
<dbReference type="AlphaFoldDB" id="A0A1R0XKP0"/>
<keyword evidence="2" id="KW-0645">Protease</keyword>
<feature type="domain" description="NlpC/P60" evidence="6">
    <location>
        <begin position="407"/>
        <end position="562"/>
    </location>
</feature>
<dbReference type="GO" id="GO:0008234">
    <property type="term" value="F:cysteine-type peptidase activity"/>
    <property type="evidence" value="ECO:0007669"/>
    <property type="project" value="UniProtKB-KW"/>
</dbReference>
<evidence type="ECO:0000256" key="4">
    <source>
        <dbReference type="ARBA" id="ARBA00022807"/>
    </source>
</evidence>
<evidence type="ECO:0000256" key="3">
    <source>
        <dbReference type="ARBA" id="ARBA00022801"/>
    </source>
</evidence>
<evidence type="ECO:0000256" key="2">
    <source>
        <dbReference type="ARBA" id="ARBA00022670"/>
    </source>
</evidence>
<sequence length="562" mass="61932">MSHKVHVIKTSPRIKSSLQLNRQLPLPSQAAEKGVTALLKRQTKRQVQDRIRRAPKRVYKQLKQTMDPFAEEEIHNGLQPIQAQKTAVGKTRQAYGRVRKARRILGSSKAPRTVTARKAVRKASAQTIVFSAIKTLKSRYMPSGTIKGLSGKGTMKATAITGHAAKFASRQLAKKIIAAVAANPKIMLIGALIGGILFLLLMLTNSMGGATTTSAGAYFMTDDENARQYKAEIEQLNKAFQQRITSLSQSGGYDNVRVDYMNEDGSVHVNWVELFALLAVKYEQDLQITDEQRVYMKELFDYFNNIQTFTETYTVNVCKPDEKGKQTCTNESRRRLVIQVYSYDMEDVFEKIGFDDEQQEWARRLVTSGAIQEQFPDLATGSVDPGGGSLNPEELTDLMNNLGGDISAARRKVVETAVSLEGRVGYFWGGRSGPGWNSRWGTPVLVTAPGNSKTGTYQPFGLDCSGFVDWAFKTAGLGSSLSGATSYQWTKSFAISADEMQPGDLIFKNIPGQGGVNHVGIFIGRDSNGKALYVHCQGSTGVIVNSYKGFKYPRRPLIFQGG</sequence>
<dbReference type="InterPro" id="IPR051794">
    <property type="entry name" value="PG_Endopeptidase_C40"/>
</dbReference>
<evidence type="ECO:0000313" key="7">
    <source>
        <dbReference type="EMBL" id="OMD35656.1"/>
    </source>
</evidence>
<dbReference type="PANTHER" id="PTHR47359:SF3">
    <property type="entry name" value="NLP_P60 DOMAIN-CONTAINING PROTEIN-RELATED"/>
    <property type="match status" value="1"/>
</dbReference>
<dbReference type="InterPro" id="IPR038765">
    <property type="entry name" value="Papain-like_cys_pep_sf"/>
</dbReference>
<feature type="transmembrane region" description="Helical" evidence="5">
    <location>
        <begin position="176"/>
        <end position="203"/>
    </location>
</feature>
<dbReference type="PANTHER" id="PTHR47359">
    <property type="entry name" value="PEPTIDOGLYCAN DL-ENDOPEPTIDASE CWLO"/>
    <property type="match status" value="1"/>
</dbReference>
<keyword evidence="5" id="KW-0472">Membrane</keyword>
<dbReference type="OrthoDB" id="9813368at2"/>
<evidence type="ECO:0000256" key="5">
    <source>
        <dbReference type="SAM" id="Phobius"/>
    </source>
</evidence>
<dbReference type="SUPFAM" id="SSF54001">
    <property type="entry name" value="Cysteine proteinases"/>
    <property type="match status" value="1"/>
</dbReference>
<keyword evidence="3" id="KW-0378">Hydrolase</keyword>